<keyword evidence="6" id="KW-1185">Reference proteome</keyword>
<evidence type="ECO:0000256" key="3">
    <source>
        <dbReference type="SAM" id="SignalP"/>
    </source>
</evidence>
<evidence type="ECO:0000259" key="4">
    <source>
        <dbReference type="Pfam" id="PF00326"/>
    </source>
</evidence>
<evidence type="ECO:0000313" key="5">
    <source>
        <dbReference type="EMBL" id="SIN68620.1"/>
    </source>
</evidence>
<reference evidence="6" key="1">
    <citation type="submission" date="2016-11" db="EMBL/GenBank/DDBJ databases">
        <authorList>
            <person name="Varghese N."/>
            <person name="Submissions S."/>
        </authorList>
    </citation>
    <scope>NUCLEOTIDE SEQUENCE [LARGE SCALE GENOMIC DNA]</scope>
    <source>
        <strain evidence="6">DSM 22363</strain>
    </source>
</reference>
<dbReference type="Gene3D" id="2.120.10.30">
    <property type="entry name" value="TolB, C-terminal domain"/>
    <property type="match status" value="1"/>
</dbReference>
<dbReference type="RefSeq" id="WP_074204690.1">
    <property type="nucleotide sequence ID" value="NZ_FSQW01000001.1"/>
</dbReference>
<gene>
    <name evidence="5" type="ORF">SAMN02745824_1822</name>
</gene>
<keyword evidence="5" id="KW-0031">Aminopeptidase</keyword>
<feature type="domain" description="Peptidase S9 prolyl oligopeptidase catalytic" evidence="4">
    <location>
        <begin position="454"/>
        <end position="658"/>
    </location>
</feature>
<dbReference type="InterPro" id="IPR011042">
    <property type="entry name" value="6-blade_b-propeller_TolB-like"/>
</dbReference>
<accession>A0A1N6DCU3</accession>
<dbReference type="Proteomes" id="UP000185192">
    <property type="component" value="Unassembled WGS sequence"/>
</dbReference>
<organism evidence="5 6">
    <name type="scientific">Parasphingorhabdus marina DSM 22363</name>
    <dbReference type="NCBI Taxonomy" id="1123272"/>
    <lineage>
        <taxon>Bacteria</taxon>
        <taxon>Pseudomonadati</taxon>
        <taxon>Pseudomonadota</taxon>
        <taxon>Alphaproteobacteria</taxon>
        <taxon>Sphingomonadales</taxon>
        <taxon>Sphingomonadaceae</taxon>
        <taxon>Parasphingorhabdus</taxon>
    </lineage>
</organism>
<dbReference type="GO" id="GO:0004177">
    <property type="term" value="F:aminopeptidase activity"/>
    <property type="evidence" value="ECO:0007669"/>
    <property type="project" value="UniProtKB-KW"/>
</dbReference>
<dbReference type="PANTHER" id="PTHR42776:SF27">
    <property type="entry name" value="DIPEPTIDYL PEPTIDASE FAMILY MEMBER 6"/>
    <property type="match status" value="1"/>
</dbReference>
<dbReference type="STRING" id="1123272.SAMN02745824_1822"/>
<feature type="region of interest" description="Disordered" evidence="2">
    <location>
        <begin position="662"/>
        <end position="684"/>
    </location>
</feature>
<protein>
    <submittedName>
        <fullName evidence="5">Dipeptidyl aminopeptidase/acylaminoacyl peptidase</fullName>
    </submittedName>
</protein>
<feature type="signal peptide" evidence="3">
    <location>
        <begin position="1"/>
        <end position="22"/>
    </location>
</feature>
<dbReference type="InterPro" id="IPR001375">
    <property type="entry name" value="Peptidase_S9_cat"/>
</dbReference>
<evidence type="ECO:0000313" key="6">
    <source>
        <dbReference type="Proteomes" id="UP000185192"/>
    </source>
</evidence>
<dbReference type="SUPFAM" id="SSF82171">
    <property type="entry name" value="DPP6 N-terminal domain-like"/>
    <property type="match status" value="1"/>
</dbReference>
<dbReference type="SUPFAM" id="SSF53474">
    <property type="entry name" value="alpha/beta-Hydrolases"/>
    <property type="match status" value="1"/>
</dbReference>
<feature type="chain" id="PRO_5012613469" evidence="3">
    <location>
        <begin position="23"/>
        <end position="684"/>
    </location>
</feature>
<dbReference type="Gene3D" id="3.40.50.1820">
    <property type="entry name" value="alpha/beta hydrolase"/>
    <property type="match status" value="1"/>
</dbReference>
<sequence length="684" mass="73692">MKTQLLASVTLLAVTAATPAMARPMTPEDVLKVKDVTDVSVSPLGSGIAIGVSQLPDISGGAKNGTSERQLRVVTAAGNVQDFLPADMHVSAIQYSPDGRMISFLWKPDGDDAKRGLYAIPVNGGGHRKLAALSDGNITGYVWGPDSRTVYLMAAPAADKARKKESKAGFNAKIYEEEQKFKRLFATDISAGPDAEPREIPFEGQISALEVSADGRWLAAAAAPTTQVDDSLMKTRVQILDAASGNRRALVETPGKIGDFEISPDGKTLSLIAGVDKHDPAATTLYLVDPANGSFRPVTEGQANAATDTEWMANGELAVLMHVGAQSELRFYDASGALLRSVNPGGLILRDIDTSGNRLAAIADAPEHPRELFVLDGDRFTRWSDHNSWLKDIDMGTQRTIRYTARDGQEVEGIVIEPVGGAPRGGAPTIFRVHGGPEAHDSNGWLTNYSGPGQVGAGAGYTVFYPNYRGSTAYGTAFSKQHQNDYAGKEFNDLVDAIGALESAGLTDRKKVGITGGSYGGYASAWGATALSEHFAASVMFVGISNQISKFGTTDIPNEMFLVHSRKWPWEDWQGMLDVSPIAHVDKAKTPILILHGENDTRVAPSQSYELYRNIKVRTDTPVRLVLYPGEGHGNRKAAARYDYNVRMMRWMDTYLKGDGREMPPPRFDLPEGFSGASEAKAEE</sequence>
<name>A0A1N6DCU3_9SPHN</name>
<dbReference type="GO" id="GO:0004252">
    <property type="term" value="F:serine-type endopeptidase activity"/>
    <property type="evidence" value="ECO:0007669"/>
    <property type="project" value="TreeGrafter"/>
</dbReference>
<dbReference type="GO" id="GO:0006508">
    <property type="term" value="P:proteolysis"/>
    <property type="evidence" value="ECO:0007669"/>
    <property type="project" value="InterPro"/>
</dbReference>
<dbReference type="InterPro" id="IPR015943">
    <property type="entry name" value="WD40/YVTN_repeat-like_dom_sf"/>
</dbReference>
<keyword evidence="5" id="KW-0645">Protease</keyword>
<dbReference type="PANTHER" id="PTHR42776">
    <property type="entry name" value="SERINE PEPTIDASE S9 FAMILY MEMBER"/>
    <property type="match status" value="1"/>
</dbReference>
<evidence type="ECO:0000256" key="2">
    <source>
        <dbReference type="SAM" id="MobiDB-lite"/>
    </source>
</evidence>
<evidence type="ECO:0000256" key="1">
    <source>
        <dbReference type="ARBA" id="ARBA00022801"/>
    </source>
</evidence>
<keyword evidence="3" id="KW-0732">Signal</keyword>
<proteinExistence type="predicted"/>
<dbReference type="OrthoDB" id="9812921at2"/>
<dbReference type="AlphaFoldDB" id="A0A1N6DCU3"/>
<dbReference type="EMBL" id="FSQW01000001">
    <property type="protein sequence ID" value="SIN68620.1"/>
    <property type="molecule type" value="Genomic_DNA"/>
</dbReference>
<dbReference type="Gene3D" id="2.130.10.10">
    <property type="entry name" value="YVTN repeat-like/Quinoprotein amine dehydrogenase"/>
    <property type="match status" value="1"/>
</dbReference>
<keyword evidence="1" id="KW-0378">Hydrolase</keyword>
<dbReference type="Pfam" id="PF00326">
    <property type="entry name" value="Peptidase_S9"/>
    <property type="match status" value="1"/>
</dbReference>
<dbReference type="InterPro" id="IPR029058">
    <property type="entry name" value="AB_hydrolase_fold"/>
</dbReference>